<accession>A0AAW1CC58</accession>
<organism evidence="1 2">
    <name type="scientific">Crotalus adamanteus</name>
    <name type="common">Eastern diamondback rattlesnake</name>
    <dbReference type="NCBI Taxonomy" id="8729"/>
    <lineage>
        <taxon>Eukaryota</taxon>
        <taxon>Metazoa</taxon>
        <taxon>Chordata</taxon>
        <taxon>Craniata</taxon>
        <taxon>Vertebrata</taxon>
        <taxon>Euteleostomi</taxon>
        <taxon>Lepidosauria</taxon>
        <taxon>Squamata</taxon>
        <taxon>Bifurcata</taxon>
        <taxon>Unidentata</taxon>
        <taxon>Episquamata</taxon>
        <taxon>Toxicofera</taxon>
        <taxon>Serpentes</taxon>
        <taxon>Colubroidea</taxon>
        <taxon>Viperidae</taxon>
        <taxon>Crotalinae</taxon>
        <taxon>Crotalus</taxon>
    </lineage>
</organism>
<dbReference type="GO" id="GO:0000444">
    <property type="term" value="C:MIS12/MIND type complex"/>
    <property type="evidence" value="ECO:0007669"/>
    <property type="project" value="TreeGrafter"/>
</dbReference>
<name>A0AAW1CC58_CROAD</name>
<keyword evidence="2" id="KW-1185">Reference proteome</keyword>
<comment type="caution">
    <text evidence="1">The sequence shown here is derived from an EMBL/GenBank/DDBJ whole genome shotgun (WGS) entry which is preliminary data.</text>
</comment>
<proteinExistence type="predicted"/>
<dbReference type="Proteomes" id="UP001474421">
    <property type="component" value="Unassembled WGS sequence"/>
</dbReference>
<dbReference type="AlphaFoldDB" id="A0AAW1CC58"/>
<dbReference type="Pfam" id="PF08641">
    <property type="entry name" value="Mis14"/>
    <property type="match status" value="1"/>
</dbReference>
<protein>
    <submittedName>
        <fullName evidence="1">Kinetochore-associated protein NSL1 like</fullName>
    </submittedName>
</protein>
<gene>
    <name evidence="1" type="ORF">NXF25_003211</name>
</gene>
<dbReference type="InterPro" id="IPR013950">
    <property type="entry name" value="Mis14/Nsl1"/>
</dbReference>
<evidence type="ECO:0000313" key="1">
    <source>
        <dbReference type="EMBL" id="KAK9412036.1"/>
    </source>
</evidence>
<sequence length="314" mass="35194">MAAEMEALQLTGAAAGCPQLLRQEPRVQCLSRRWTAELLDHCRPFVRRLGAGQAVETENLEQAVGEALWNFETAVQENITVNGQPWQESSNLQNDTDIKLLEDQLDELIVEVASKRSQYPRKMQINVVKGIKMQQKLLGYQPFVNCQDIKVEPSQDQSMVELRLSTKTLSRHTGESFKSLSSLVERAEGFSKALSLQQTLEQCRLHQEIMFGSEAILFNADYAALSGTFREKVRFRPHDTAMLPLARASETAAPLYFTVETLEAISYQLFQNLLPVSASCFLPAPLFSQTPLTSAALLNGAEDGREKERAPTFR</sequence>
<dbReference type="GO" id="GO:0000070">
    <property type="term" value="P:mitotic sister chromatid segregation"/>
    <property type="evidence" value="ECO:0007669"/>
    <property type="project" value="InterPro"/>
</dbReference>
<dbReference type="EMBL" id="JAOTOJ010000001">
    <property type="protein sequence ID" value="KAK9412036.1"/>
    <property type="molecule type" value="Genomic_DNA"/>
</dbReference>
<reference evidence="1 2" key="1">
    <citation type="journal article" date="2024" name="Proc. Natl. Acad. Sci. U.S.A.">
        <title>The genetic regulatory architecture and epigenomic basis for age-related changes in rattlesnake venom.</title>
        <authorList>
            <person name="Hogan M.P."/>
            <person name="Holding M.L."/>
            <person name="Nystrom G.S."/>
            <person name="Colston T.J."/>
            <person name="Bartlett D.A."/>
            <person name="Mason A.J."/>
            <person name="Ellsworth S.A."/>
            <person name="Rautsaw R.M."/>
            <person name="Lawrence K.C."/>
            <person name="Strickland J.L."/>
            <person name="He B."/>
            <person name="Fraser P."/>
            <person name="Margres M.J."/>
            <person name="Gilbert D.M."/>
            <person name="Gibbs H.L."/>
            <person name="Parkinson C.L."/>
            <person name="Rokyta D.R."/>
        </authorList>
    </citation>
    <scope>NUCLEOTIDE SEQUENCE [LARGE SCALE GENOMIC DNA]</scope>
    <source>
        <strain evidence="1">DRR0105</strain>
    </source>
</reference>
<evidence type="ECO:0000313" key="2">
    <source>
        <dbReference type="Proteomes" id="UP001474421"/>
    </source>
</evidence>
<dbReference type="PANTHER" id="PTHR31749:SF3">
    <property type="entry name" value="KINETOCHORE-ASSOCIATED PROTEIN NSL1 HOMOLOG"/>
    <property type="match status" value="1"/>
</dbReference>
<dbReference type="PANTHER" id="PTHR31749">
    <property type="entry name" value="KINETOCHORE-ASSOCIATED PROTEIN NSL1 HOMOLOG"/>
    <property type="match status" value="1"/>
</dbReference>